<sequence length="186" mass="20382">MSENPPIDLIDVCQLPSLGINPQFFNFMATTLESDHYIAVRETTSSGNAVAIVDLKNNNTLTRKSMSADSVIMHPTQNVIALRANGTTLQVFNLGTKQRLKSNVTNEAVIFWKWLDEEVIGLVTASSIFTWNVFDGSDAGPALLTSRHVSLANSQLTQLVSNYDHSWFALCGIAQENGAIVGHIQF</sequence>
<keyword evidence="2" id="KW-1185">Reference proteome</keyword>
<dbReference type="PANTHER" id="PTHR10292">
    <property type="entry name" value="CLATHRIN HEAVY CHAIN RELATED"/>
    <property type="match status" value="1"/>
</dbReference>
<dbReference type="GO" id="GO:0005198">
    <property type="term" value="F:structural molecule activity"/>
    <property type="evidence" value="ECO:0007669"/>
    <property type="project" value="InterPro"/>
</dbReference>
<dbReference type="SUPFAM" id="SSF50989">
    <property type="entry name" value="Clathrin heavy-chain terminal domain"/>
    <property type="match status" value="1"/>
</dbReference>
<proteinExistence type="predicted"/>
<gene>
    <name evidence="1" type="ORF">Amon01_000265200</name>
</gene>
<dbReference type="AlphaFoldDB" id="A0A9W6YWS1"/>
<evidence type="ECO:0000313" key="2">
    <source>
        <dbReference type="Proteomes" id="UP001165063"/>
    </source>
</evidence>
<accession>A0A9W6YWS1</accession>
<organism evidence="1 2">
    <name type="scientific">Ambrosiozyma monospora</name>
    <name type="common">Yeast</name>
    <name type="synonym">Endomycopsis monosporus</name>
    <dbReference type="NCBI Taxonomy" id="43982"/>
    <lineage>
        <taxon>Eukaryota</taxon>
        <taxon>Fungi</taxon>
        <taxon>Dikarya</taxon>
        <taxon>Ascomycota</taxon>
        <taxon>Saccharomycotina</taxon>
        <taxon>Pichiomycetes</taxon>
        <taxon>Pichiales</taxon>
        <taxon>Pichiaceae</taxon>
        <taxon>Ambrosiozyma</taxon>
    </lineage>
</organism>
<reference evidence="1" key="1">
    <citation type="submission" date="2023-04" db="EMBL/GenBank/DDBJ databases">
        <title>Ambrosiozyma monospora NBRC 1965.</title>
        <authorList>
            <person name="Ichikawa N."/>
            <person name="Sato H."/>
            <person name="Tonouchi N."/>
        </authorList>
    </citation>
    <scope>NUCLEOTIDE SEQUENCE</scope>
    <source>
        <strain evidence="1">NBRC 1965</strain>
    </source>
</reference>
<dbReference type="PANTHER" id="PTHR10292:SF1">
    <property type="entry name" value="CLATHRIN HEAVY CHAIN"/>
    <property type="match status" value="1"/>
</dbReference>
<dbReference type="InterPro" id="IPR016025">
    <property type="entry name" value="Clathrin_H-chain_N"/>
</dbReference>
<name>A0A9W6YWS1_AMBMO</name>
<dbReference type="Proteomes" id="UP001165063">
    <property type="component" value="Unassembled WGS sequence"/>
</dbReference>
<dbReference type="EMBL" id="BSXU01000995">
    <property type="protein sequence ID" value="GMG22582.1"/>
    <property type="molecule type" value="Genomic_DNA"/>
</dbReference>
<dbReference type="GO" id="GO:0032051">
    <property type="term" value="F:clathrin light chain binding"/>
    <property type="evidence" value="ECO:0007669"/>
    <property type="project" value="TreeGrafter"/>
</dbReference>
<dbReference type="OrthoDB" id="2113814at2759"/>
<dbReference type="GO" id="GO:0005829">
    <property type="term" value="C:cytosol"/>
    <property type="evidence" value="ECO:0007669"/>
    <property type="project" value="GOC"/>
</dbReference>
<dbReference type="GO" id="GO:0030132">
    <property type="term" value="C:clathrin coat of coated pit"/>
    <property type="evidence" value="ECO:0007669"/>
    <property type="project" value="InterPro"/>
</dbReference>
<evidence type="ECO:0000313" key="1">
    <source>
        <dbReference type="EMBL" id="GMG22582.1"/>
    </source>
</evidence>
<dbReference type="GO" id="GO:0006898">
    <property type="term" value="P:receptor-mediated endocytosis"/>
    <property type="evidence" value="ECO:0007669"/>
    <property type="project" value="TreeGrafter"/>
</dbReference>
<dbReference type="GO" id="GO:0006895">
    <property type="term" value="P:Golgi to endosome transport"/>
    <property type="evidence" value="ECO:0007669"/>
    <property type="project" value="TreeGrafter"/>
</dbReference>
<comment type="caution">
    <text evidence="1">The sequence shown here is derived from an EMBL/GenBank/DDBJ whole genome shotgun (WGS) entry which is preliminary data.</text>
</comment>
<dbReference type="GO" id="GO:0030130">
    <property type="term" value="C:clathrin coat of trans-Golgi network vesicle"/>
    <property type="evidence" value="ECO:0007669"/>
    <property type="project" value="InterPro"/>
</dbReference>
<dbReference type="GO" id="GO:0071439">
    <property type="term" value="C:clathrin complex"/>
    <property type="evidence" value="ECO:0007669"/>
    <property type="project" value="TreeGrafter"/>
</dbReference>
<dbReference type="Gene3D" id="2.130.10.110">
    <property type="entry name" value="Clathrin heavy-chain terminal domain"/>
    <property type="match status" value="1"/>
</dbReference>
<protein>
    <submittedName>
        <fullName evidence="1">Unnamed protein product</fullName>
    </submittedName>
</protein>
<dbReference type="GO" id="GO:0006886">
    <property type="term" value="P:intracellular protein transport"/>
    <property type="evidence" value="ECO:0007669"/>
    <property type="project" value="InterPro"/>
</dbReference>
<dbReference type="GO" id="GO:0030479">
    <property type="term" value="C:actin cortical patch"/>
    <property type="evidence" value="ECO:0007669"/>
    <property type="project" value="TreeGrafter"/>
</dbReference>